<protein>
    <recommendedName>
        <fullName evidence="2">DUF4232 domain-containing protein</fullName>
    </recommendedName>
</protein>
<reference evidence="4" key="1">
    <citation type="submission" date="2016-10" db="EMBL/GenBank/DDBJ databases">
        <authorList>
            <person name="Varghese N."/>
            <person name="Submissions S."/>
        </authorList>
    </citation>
    <scope>NUCLEOTIDE SEQUENCE [LARGE SCALE GENOMIC DNA]</scope>
    <source>
        <strain evidence="4">DSM 20524</strain>
    </source>
</reference>
<proteinExistence type="predicted"/>
<dbReference type="Pfam" id="PF14016">
    <property type="entry name" value="DUF4232"/>
    <property type="match status" value="1"/>
</dbReference>
<keyword evidence="4" id="KW-1185">Reference proteome</keyword>
<organism evidence="3 4">
    <name type="scientific">Corynebacterium cystitidis DSM 20524</name>
    <dbReference type="NCBI Taxonomy" id="1121357"/>
    <lineage>
        <taxon>Bacteria</taxon>
        <taxon>Bacillati</taxon>
        <taxon>Actinomycetota</taxon>
        <taxon>Actinomycetes</taxon>
        <taxon>Mycobacteriales</taxon>
        <taxon>Corynebacteriaceae</taxon>
        <taxon>Corynebacterium</taxon>
    </lineage>
</organism>
<evidence type="ECO:0000313" key="3">
    <source>
        <dbReference type="EMBL" id="SER40381.1"/>
    </source>
</evidence>
<feature type="region of interest" description="Disordered" evidence="1">
    <location>
        <begin position="1"/>
        <end position="39"/>
    </location>
</feature>
<dbReference type="InterPro" id="IPR025326">
    <property type="entry name" value="DUF4232"/>
</dbReference>
<feature type="domain" description="DUF4232" evidence="2">
    <location>
        <begin position="43"/>
        <end position="175"/>
    </location>
</feature>
<dbReference type="Proteomes" id="UP000198929">
    <property type="component" value="Unassembled WGS sequence"/>
</dbReference>
<evidence type="ECO:0000259" key="2">
    <source>
        <dbReference type="Pfam" id="PF14016"/>
    </source>
</evidence>
<accession>A0A1H9NWY4</accession>
<feature type="compositionally biased region" description="Low complexity" evidence="1">
    <location>
        <begin position="14"/>
        <end position="25"/>
    </location>
</feature>
<dbReference type="EMBL" id="FOGQ01000001">
    <property type="protein sequence ID" value="SER40381.1"/>
    <property type="molecule type" value="Genomic_DNA"/>
</dbReference>
<evidence type="ECO:0000313" key="4">
    <source>
        <dbReference type="Proteomes" id="UP000198929"/>
    </source>
</evidence>
<evidence type="ECO:0000256" key="1">
    <source>
        <dbReference type="SAM" id="MobiDB-lite"/>
    </source>
</evidence>
<gene>
    <name evidence="3" type="ORF">SAMN05661109_00131</name>
</gene>
<name>A0A1H9NWY4_9CORY</name>
<sequence length="176" mass="18104">MPTAPPEVLQNDLPSESPAPEMAPETTGNREEDLASGTDKGACITENLEVVLANEQGAAGSRIFEVEFTNTGRKCEMIGFPGVSIIGDGVGRQIGAPANREPAGTDYVALNKGDSATATVTVSQAGAYDEAICSPTEADGLRVFPPANTNSVYVPIPGLTGCDNPDVSILSVGPVR</sequence>
<dbReference type="AlphaFoldDB" id="A0A1H9NWY4"/>
<dbReference type="STRING" id="1121357.SAMN05661109_00131"/>